<protein>
    <submittedName>
        <fullName evidence="1">Uncharacterized protein</fullName>
    </submittedName>
</protein>
<dbReference type="KEGG" id="acy:Anacy_1069"/>
<proteinExistence type="predicted"/>
<dbReference type="AlphaFoldDB" id="K9ZBT1"/>
<evidence type="ECO:0000313" key="1">
    <source>
        <dbReference type="EMBL" id="AFZ56641.1"/>
    </source>
</evidence>
<organism evidence="1 2">
    <name type="scientific">Anabaena cylindrica (strain ATCC 27899 / PCC 7122)</name>
    <dbReference type="NCBI Taxonomy" id="272123"/>
    <lineage>
        <taxon>Bacteria</taxon>
        <taxon>Bacillati</taxon>
        <taxon>Cyanobacteriota</taxon>
        <taxon>Cyanophyceae</taxon>
        <taxon>Nostocales</taxon>
        <taxon>Nostocaceae</taxon>
        <taxon>Anabaena</taxon>
    </lineage>
</organism>
<dbReference type="Proteomes" id="UP000010474">
    <property type="component" value="Chromosome"/>
</dbReference>
<evidence type="ECO:0000313" key="2">
    <source>
        <dbReference type="Proteomes" id="UP000010474"/>
    </source>
</evidence>
<keyword evidence="2" id="KW-1185">Reference proteome</keyword>
<dbReference type="HOGENOM" id="CLU_2630346_0_0_3"/>
<reference evidence="2" key="1">
    <citation type="journal article" date="2013" name="Proc. Natl. Acad. Sci. U.S.A.">
        <title>Improving the coverage of the cyanobacterial phylum using diversity-driven genome sequencing.</title>
        <authorList>
            <person name="Shih P.M."/>
            <person name="Wu D."/>
            <person name="Latifi A."/>
            <person name="Axen S.D."/>
            <person name="Fewer D.P."/>
            <person name="Talla E."/>
            <person name="Calteau A."/>
            <person name="Cai F."/>
            <person name="Tandeau de Marsac N."/>
            <person name="Rippka R."/>
            <person name="Herdman M."/>
            <person name="Sivonen K."/>
            <person name="Coursin T."/>
            <person name="Laurent T."/>
            <person name="Goodwin L."/>
            <person name="Nolan M."/>
            <person name="Davenport K.W."/>
            <person name="Han C.S."/>
            <person name="Rubin E.M."/>
            <person name="Eisen J.A."/>
            <person name="Woyke T."/>
            <person name="Gugger M."/>
            <person name="Kerfeld C.A."/>
        </authorList>
    </citation>
    <scope>NUCLEOTIDE SEQUENCE [LARGE SCALE GENOMIC DNA]</scope>
    <source>
        <strain evidence="2">ATCC 27899 / PCC 7122</strain>
    </source>
</reference>
<gene>
    <name evidence="1" type="ordered locus">Anacy_1069</name>
</gene>
<sequence length="77" mass="8828">MAMNRVLILGFCIMKSQVTSRFEYIAFPTLVRYKITPPQPSPYQGEGARQRGWGVFHELGNCYIFSVQNIDIKCLVV</sequence>
<name>K9ZBT1_ANACC</name>
<dbReference type="EMBL" id="CP003659">
    <property type="protein sequence ID" value="AFZ56641.1"/>
    <property type="molecule type" value="Genomic_DNA"/>
</dbReference>
<accession>K9ZBT1</accession>